<keyword evidence="2" id="KW-0723">Serine/threonine-protein kinase</keyword>
<dbReference type="InterPro" id="IPR011009">
    <property type="entry name" value="Kinase-like_dom_sf"/>
</dbReference>
<feature type="compositionally biased region" description="Polar residues" evidence="9">
    <location>
        <begin position="593"/>
        <end position="603"/>
    </location>
</feature>
<dbReference type="InterPro" id="IPR008271">
    <property type="entry name" value="Ser/Thr_kinase_AS"/>
</dbReference>
<dbReference type="Gene3D" id="1.10.510.10">
    <property type="entry name" value="Transferase(Phosphotransferase) domain 1"/>
    <property type="match status" value="1"/>
</dbReference>
<evidence type="ECO:0000256" key="5">
    <source>
        <dbReference type="ARBA" id="ARBA00022777"/>
    </source>
</evidence>
<feature type="domain" description="Protein kinase" evidence="11">
    <location>
        <begin position="155"/>
        <end position="530"/>
    </location>
</feature>
<keyword evidence="10" id="KW-0472">Membrane</keyword>
<dbReference type="SMART" id="SM00220">
    <property type="entry name" value="S_TKc"/>
    <property type="match status" value="1"/>
</dbReference>
<sequence length="1047" mass="117353">MLPSADIARGTRTWIRNQLANNIQNPESFNNDYVRYQDIQKAWSGNDTLQRVFQASLTPVQVKLITEDLLRFLSILVSIRADDFLDGFPGRFFDEAGHLLYKDSDLPFRDNQVPPFEDLALRRDFFNSQFLFKPEPLFESPTLQTIEDQRRLPFEVISKDVFGGAYGKVDKKGISPFYFNTLDNNQNHKVKFVACKTFHPSNLSGQEAKRELDNLQVLKTSRTSHGHIRTHVVILFYRGEHHILLPWADHFDLDFFLREGCSYTGEALYDITLRFPKIKSATILLRDSCAQMHYISDALEWLHKGFMGKSRKHVHFAHMDLKPNNILIDRDEDSAVGKWILTDFGISTFKEDDEAASADLVSFENLTFKTTPARLPGAYQPPETEKTGQSSAGRRGDIWAFGCIFAEVLSFALGRGDAVQTFRMSRKQTQNMDDATEGQKGPRNDFFYEEYRERVQVNGRLGAQIRQSYRLRSGVDQWLRKLITGYTYPNRTIDCCVRTIRDILEVDGSKRIGAEHLVKKMEHVANHVAYARNPNSLLNCPLERSKLQRPFDPPLLDTSGAPEPEETEQLPSIKFTPPGLDKEDMLLDKGATVASNSVPSSSEQHPHTTVPPRRQQHEPSPPIPPPLPPAEQNPRPHYAHGRKHSAPGSNRGLGMPTNSSEPSDGSYDDQSDRSHRSIGGISRVNLHGVTINQNKERDIGSPVEIDIPSLRKSTIHSTSLCPSGKYMAYLATQPKDAHQTVLLCKLSLNDASIQVDHNIILPAGPVWKQIVQAGYNFAVWGNKVGGTKHVCIGGVAGVSMAWDSTTRQPLASLVTTAISPYGSVALVSTKVICYVNSSDTSSSETIPSTGDQTFTDARFNDDGSVLYVWSFGRPDDRLHIWRVDEATRGLIQPTDSEGSYASQGNSKVEIIPYNSYQGCIIHAAGSNFFPAQIRSTQRGNHELLPKIEKIIANTVAACVFGDHSLIVVEKGYRHTRIREYRIVGGGNHVIEDTPKKPLIEWKFSADKITQVRVVPVPDTDNLMVILCMLVNKVIFIPIVARGVIRQA</sequence>
<keyword evidence="3" id="KW-0808">Transferase</keyword>
<feature type="transmembrane region" description="Helical" evidence="10">
    <location>
        <begin position="1022"/>
        <end position="1044"/>
    </location>
</feature>
<feature type="compositionally biased region" description="Pro residues" evidence="9">
    <location>
        <begin position="619"/>
        <end position="631"/>
    </location>
</feature>
<feature type="region of interest" description="Disordered" evidence="9">
    <location>
        <begin position="549"/>
        <end position="681"/>
    </location>
</feature>
<gene>
    <name evidence="12" type="ORF">AA0119_g11919</name>
</gene>
<evidence type="ECO:0000256" key="2">
    <source>
        <dbReference type="ARBA" id="ARBA00022527"/>
    </source>
</evidence>
<evidence type="ECO:0000259" key="11">
    <source>
        <dbReference type="PROSITE" id="PS50011"/>
    </source>
</evidence>
<dbReference type="InterPro" id="IPR000719">
    <property type="entry name" value="Prot_kinase_dom"/>
</dbReference>
<name>A0ABY0FSR2_9PLEO</name>
<dbReference type="Pfam" id="PF00069">
    <property type="entry name" value="Pkinase"/>
    <property type="match status" value="1"/>
</dbReference>
<comment type="catalytic activity">
    <reaction evidence="7">
        <text>L-threonyl-[protein] + ATP = O-phospho-L-threonyl-[protein] + ADP + H(+)</text>
        <dbReference type="Rhea" id="RHEA:46608"/>
        <dbReference type="Rhea" id="RHEA-COMP:11060"/>
        <dbReference type="Rhea" id="RHEA-COMP:11605"/>
        <dbReference type="ChEBI" id="CHEBI:15378"/>
        <dbReference type="ChEBI" id="CHEBI:30013"/>
        <dbReference type="ChEBI" id="CHEBI:30616"/>
        <dbReference type="ChEBI" id="CHEBI:61977"/>
        <dbReference type="ChEBI" id="CHEBI:456216"/>
        <dbReference type="EC" id="2.7.11.1"/>
    </reaction>
</comment>
<dbReference type="SUPFAM" id="SSF56112">
    <property type="entry name" value="Protein kinase-like (PK-like)"/>
    <property type="match status" value="1"/>
</dbReference>
<keyword evidence="6" id="KW-0067">ATP-binding</keyword>
<reference evidence="13" key="1">
    <citation type="journal article" date="2019" name="bioRxiv">
        <title>Genomics, evolutionary history and diagnostics of the Alternaria alternata species group including apple and Asian pear pathotypes.</title>
        <authorList>
            <person name="Armitage A.D."/>
            <person name="Cockerton H.M."/>
            <person name="Sreenivasaprasad S."/>
            <person name="Woodhall J.W."/>
            <person name="Lane C.R."/>
            <person name="Harrison R.J."/>
            <person name="Clarkson J.P."/>
        </authorList>
    </citation>
    <scope>NUCLEOTIDE SEQUENCE [LARGE SCALE GENOMIC DNA]</scope>
    <source>
        <strain evidence="13">FERA 635</strain>
    </source>
</reference>
<evidence type="ECO:0000313" key="13">
    <source>
        <dbReference type="Proteomes" id="UP000293195"/>
    </source>
</evidence>
<accession>A0ABY0FSR2</accession>
<keyword evidence="4" id="KW-0547">Nucleotide-binding</keyword>
<evidence type="ECO:0000256" key="3">
    <source>
        <dbReference type="ARBA" id="ARBA00022679"/>
    </source>
</evidence>
<dbReference type="InterPro" id="IPR050660">
    <property type="entry name" value="NEK_Ser/Thr_kinase"/>
</dbReference>
<dbReference type="EMBL" id="PDXF01000100">
    <property type="protein sequence ID" value="RYN88347.1"/>
    <property type="molecule type" value="Genomic_DNA"/>
</dbReference>
<comment type="caution">
    <text evidence="12">The sequence shown here is derived from an EMBL/GenBank/DDBJ whole genome shotgun (WGS) entry which is preliminary data.</text>
</comment>
<evidence type="ECO:0000256" key="4">
    <source>
        <dbReference type="ARBA" id="ARBA00022741"/>
    </source>
</evidence>
<keyword evidence="13" id="KW-1185">Reference proteome</keyword>
<comment type="catalytic activity">
    <reaction evidence="8">
        <text>L-seryl-[protein] + ATP = O-phospho-L-seryl-[protein] + ADP + H(+)</text>
        <dbReference type="Rhea" id="RHEA:17989"/>
        <dbReference type="Rhea" id="RHEA-COMP:9863"/>
        <dbReference type="Rhea" id="RHEA-COMP:11604"/>
        <dbReference type="ChEBI" id="CHEBI:15378"/>
        <dbReference type="ChEBI" id="CHEBI:29999"/>
        <dbReference type="ChEBI" id="CHEBI:30616"/>
        <dbReference type="ChEBI" id="CHEBI:83421"/>
        <dbReference type="ChEBI" id="CHEBI:456216"/>
        <dbReference type="EC" id="2.7.11.1"/>
    </reaction>
</comment>
<proteinExistence type="predicted"/>
<dbReference type="EC" id="2.7.11.1" evidence="1"/>
<keyword evidence="5" id="KW-0418">Kinase</keyword>
<evidence type="ECO:0000256" key="6">
    <source>
        <dbReference type="ARBA" id="ARBA00022840"/>
    </source>
</evidence>
<dbReference type="SUPFAM" id="SSF82171">
    <property type="entry name" value="DPP6 N-terminal domain-like"/>
    <property type="match status" value="1"/>
</dbReference>
<keyword evidence="10" id="KW-0812">Transmembrane</keyword>
<dbReference type="PROSITE" id="PS50011">
    <property type="entry name" value="PROTEIN_KINASE_DOM"/>
    <property type="match status" value="1"/>
</dbReference>
<dbReference type="PANTHER" id="PTHR43671:SF98">
    <property type="entry name" value="SERINE_THREONINE-PROTEIN KINASE NEK11"/>
    <property type="match status" value="1"/>
</dbReference>
<evidence type="ECO:0000256" key="9">
    <source>
        <dbReference type="SAM" id="MobiDB-lite"/>
    </source>
</evidence>
<keyword evidence="10" id="KW-1133">Transmembrane helix</keyword>
<organism evidence="12 13">
    <name type="scientific">Alternaria tenuissima</name>
    <dbReference type="NCBI Taxonomy" id="119927"/>
    <lineage>
        <taxon>Eukaryota</taxon>
        <taxon>Fungi</taxon>
        <taxon>Dikarya</taxon>
        <taxon>Ascomycota</taxon>
        <taxon>Pezizomycotina</taxon>
        <taxon>Dothideomycetes</taxon>
        <taxon>Pleosporomycetidae</taxon>
        <taxon>Pleosporales</taxon>
        <taxon>Pleosporineae</taxon>
        <taxon>Pleosporaceae</taxon>
        <taxon>Alternaria</taxon>
        <taxon>Alternaria sect. Alternaria</taxon>
        <taxon>Alternaria alternata complex</taxon>
    </lineage>
</organism>
<protein>
    <recommendedName>
        <fullName evidence="1">non-specific serine/threonine protein kinase</fullName>
        <ecNumber evidence="1">2.7.11.1</ecNumber>
    </recommendedName>
</protein>
<evidence type="ECO:0000256" key="7">
    <source>
        <dbReference type="ARBA" id="ARBA00047899"/>
    </source>
</evidence>
<evidence type="ECO:0000256" key="1">
    <source>
        <dbReference type="ARBA" id="ARBA00012513"/>
    </source>
</evidence>
<dbReference type="PROSITE" id="PS00108">
    <property type="entry name" value="PROTEIN_KINASE_ST"/>
    <property type="match status" value="1"/>
</dbReference>
<dbReference type="PANTHER" id="PTHR43671">
    <property type="entry name" value="SERINE/THREONINE-PROTEIN KINASE NEK"/>
    <property type="match status" value="1"/>
</dbReference>
<evidence type="ECO:0000256" key="10">
    <source>
        <dbReference type="SAM" id="Phobius"/>
    </source>
</evidence>
<evidence type="ECO:0000313" key="12">
    <source>
        <dbReference type="EMBL" id="RYN88347.1"/>
    </source>
</evidence>
<evidence type="ECO:0000256" key="8">
    <source>
        <dbReference type="ARBA" id="ARBA00048679"/>
    </source>
</evidence>
<dbReference type="Proteomes" id="UP000293195">
    <property type="component" value="Unassembled WGS sequence"/>
</dbReference>